<organism evidence="7 8">
    <name type="scientific">Aquilegia coerulea</name>
    <name type="common">Rocky mountain columbine</name>
    <dbReference type="NCBI Taxonomy" id="218851"/>
    <lineage>
        <taxon>Eukaryota</taxon>
        <taxon>Viridiplantae</taxon>
        <taxon>Streptophyta</taxon>
        <taxon>Embryophyta</taxon>
        <taxon>Tracheophyta</taxon>
        <taxon>Spermatophyta</taxon>
        <taxon>Magnoliopsida</taxon>
        <taxon>Ranunculales</taxon>
        <taxon>Ranunculaceae</taxon>
        <taxon>Thalictroideae</taxon>
        <taxon>Aquilegia</taxon>
    </lineage>
</organism>
<dbReference type="GO" id="GO:0016705">
    <property type="term" value="F:oxidoreductase activity, acting on paired donors, with incorporation or reduction of molecular oxygen"/>
    <property type="evidence" value="ECO:0007669"/>
    <property type="project" value="InterPro"/>
</dbReference>
<keyword evidence="8" id="KW-1185">Reference proteome</keyword>
<dbReference type="InterPro" id="IPR036396">
    <property type="entry name" value="Cyt_P450_sf"/>
</dbReference>
<dbReference type="EMBL" id="KZ305036">
    <property type="protein sequence ID" value="PIA43409.1"/>
    <property type="molecule type" value="Genomic_DNA"/>
</dbReference>
<dbReference type="InterPro" id="IPR017972">
    <property type="entry name" value="Cyt_P450_CS"/>
</dbReference>
<comment type="similarity">
    <text evidence="1 6">Belongs to the cytochrome P450 family.</text>
</comment>
<dbReference type="GO" id="GO:0020037">
    <property type="term" value="F:heme binding"/>
    <property type="evidence" value="ECO:0007669"/>
    <property type="project" value="InterPro"/>
</dbReference>
<dbReference type="InterPro" id="IPR001128">
    <property type="entry name" value="Cyt_P450"/>
</dbReference>
<dbReference type="Gene3D" id="1.10.630.10">
    <property type="entry name" value="Cytochrome P450"/>
    <property type="match status" value="1"/>
</dbReference>
<dbReference type="PRINTS" id="PR00385">
    <property type="entry name" value="P450"/>
</dbReference>
<keyword evidence="6" id="KW-0503">Monooxygenase</keyword>
<dbReference type="Proteomes" id="UP000230069">
    <property type="component" value="Unassembled WGS sequence"/>
</dbReference>
<keyword evidence="3 6" id="KW-0560">Oxidoreductase</keyword>
<comment type="cofactor">
    <cofactor evidence="5">
        <name>heme</name>
        <dbReference type="ChEBI" id="CHEBI:30413"/>
    </cofactor>
</comment>
<accession>A0A2G5DIR6</accession>
<dbReference type="FunFam" id="1.10.630.10:FF:000007">
    <property type="entry name" value="Cytochrome P450 76C4"/>
    <property type="match status" value="1"/>
</dbReference>
<dbReference type="GO" id="GO:0004497">
    <property type="term" value="F:monooxygenase activity"/>
    <property type="evidence" value="ECO:0007669"/>
    <property type="project" value="UniProtKB-KW"/>
</dbReference>
<dbReference type="AlphaFoldDB" id="A0A2G5DIR6"/>
<dbReference type="GO" id="GO:0005506">
    <property type="term" value="F:iron ion binding"/>
    <property type="evidence" value="ECO:0007669"/>
    <property type="project" value="InterPro"/>
</dbReference>
<evidence type="ECO:0000313" key="7">
    <source>
        <dbReference type="EMBL" id="PIA43409.1"/>
    </source>
</evidence>
<proteinExistence type="inferred from homology"/>
<dbReference type="OrthoDB" id="1055148at2759"/>
<evidence type="ECO:0000256" key="1">
    <source>
        <dbReference type="ARBA" id="ARBA00010617"/>
    </source>
</evidence>
<dbReference type="PRINTS" id="PR00463">
    <property type="entry name" value="EP450I"/>
</dbReference>
<dbReference type="PROSITE" id="PS00086">
    <property type="entry name" value="CYTOCHROME_P450"/>
    <property type="match status" value="1"/>
</dbReference>
<keyword evidence="2 5" id="KW-0479">Metal-binding</keyword>
<dbReference type="GO" id="GO:0044550">
    <property type="term" value="P:secondary metabolite biosynthetic process"/>
    <property type="evidence" value="ECO:0007669"/>
    <property type="project" value="UniProtKB-ARBA"/>
</dbReference>
<gene>
    <name evidence="7" type="ORF">AQUCO_01900059v1</name>
</gene>
<dbReference type="InParanoid" id="A0A2G5DIR6"/>
<evidence type="ECO:0000313" key="8">
    <source>
        <dbReference type="Proteomes" id="UP000230069"/>
    </source>
</evidence>
<dbReference type="STRING" id="218851.A0A2G5DIR6"/>
<name>A0A2G5DIR6_AQUCA</name>
<feature type="binding site" description="axial binding residue" evidence="5">
    <location>
        <position position="425"/>
    </location>
    <ligand>
        <name>heme</name>
        <dbReference type="ChEBI" id="CHEBI:30413"/>
    </ligand>
    <ligandPart>
        <name>Fe</name>
        <dbReference type="ChEBI" id="CHEBI:18248"/>
    </ligandPart>
</feature>
<evidence type="ECO:0000256" key="3">
    <source>
        <dbReference type="ARBA" id="ARBA00023002"/>
    </source>
</evidence>
<evidence type="ECO:0000256" key="2">
    <source>
        <dbReference type="ARBA" id="ARBA00022723"/>
    </source>
</evidence>
<evidence type="ECO:0000256" key="5">
    <source>
        <dbReference type="PIRSR" id="PIRSR602401-1"/>
    </source>
</evidence>
<keyword evidence="4 5" id="KW-0408">Iron</keyword>
<reference evidence="7 8" key="1">
    <citation type="submission" date="2017-09" db="EMBL/GenBank/DDBJ databases">
        <title>WGS assembly of Aquilegia coerulea Goldsmith.</title>
        <authorList>
            <person name="Hodges S."/>
            <person name="Kramer E."/>
            <person name="Nordborg M."/>
            <person name="Tomkins J."/>
            <person name="Borevitz J."/>
            <person name="Derieg N."/>
            <person name="Yan J."/>
            <person name="Mihaltcheva S."/>
            <person name="Hayes R.D."/>
            <person name="Rokhsar D."/>
        </authorList>
    </citation>
    <scope>NUCLEOTIDE SEQUENCE [LARGE SCALE GENOMIC DNA]</scope>
    <source>
        <strain evidence="8">cv. Goldsmith</strain>
    </source>
</reference>
<dbReference type="PANTHER" id="PTHR47950">
    <property type="entry name" value="CYTOCHROME P450, FAMILY 76, SUBFAMILY C, POLYPEPTIDE 5-RELATED"/>
    <property type="match status" value="1"/>
</dbReference>
<sequence length="488" mass="56027">VLLLQSLRGKARQLPPGPRGWPVVGNLFDLGEIPHLTLFKLGEVYGPVLWLRFGVVNTVVIQSTKAAKEMFKNHDLTYSGRTIIEAMKPYNYYERSMGLAQYGPYWRTIKRLCVTEMAVNQRLNQTAFLRRKGIDKMIQWIEEEAHNQGAVHVAHFVFITTFNMFGNILLSRDLINPQSDEGREFFNAMDIWMQGVGQPNVADFFPILRWLDPQGIRKKIEQNMGQAMDIVSGFLKERIEDQASGKQKQEKDFLDTLLEYEGEGDEEPVKISDKGIAILVLELFVAGTETTSSTIEWAMTELLRSSETMSKVRKELADVVGCNRKIEERDIEELPYLKAVVKETLRLHPPLPFLIPRKVVKDNNFLGYDIPKDTQVFVNAWAIGRDPESWVDPLSFMPERFLDSDINYRGQHFELIPFGAGRRMCPGIPIAHQVLHLALGSLLHCFDWELDQSVNQQKIDMTERMGITLRKEVPLKAIAKKRNVYYNL</sequence>
<feature type="non-terminal residue" evidence="7">
    <location>
        <position position="1"/>
    </location>
</feature>
<dbReference type="Pfam" id="PF00067">
    <property type="entry name" value="p450"/>
    <property type="match status" value="1"/>
</dbReference>
<evidence type="ECO:0000256" key="4">
    <source>
        <dbReference type="ARBA" id="ARBA00023004"/>
    </source>
</evidence>
<protein>
    <recommendedName>
        <fullName evidence="9">Cytochrome P450</fullName>
    </recommendedName>
</protein>
<evidence type="ECO:0008006" key="9">
    <source>
        <dbReference type="Google" id="ProtNLM"/>
    </source>
</evidence>
<dbReference type="InterPro" id="IPR002401">
    <property type="entry name" value="Cyt_P450_E_grp-I"/>
</dbReference>
<dbReference type="SUPFAM" id="SSF48264">
    <property type="entry name" value="Cytochrome P450"/>
    <property type="match status" value="1"/>
</dbReference>
<dbReference type="PANTHER" id="PTHR47950:SF15">
    <property type="entry name" value="CYTOCHROME P450"/>
    <property type="match status" value="1"/>
</dbReference>
<evidence type="ECO:0000256" key="6">
    <source>
        <dbReference type="RuleBase" id="RU000461"/>
    </source>
</evidence>
<keyword evidence="5 6" id="KW-0349">Heme</keyword>
<dbReference type="CDD" id="cd11073">
    <property type="entry name" value="CYP76-like"/>
    <property type="match status" value="1"/>
</dbReference>